<sequence length="85" mass="9261">MLDGLGAQATEPLTASHGHRCGGRRDLGAEARHGWPVVVVMTVSRDATRQKMTKCSGKVSNVMMGSARHKEIRREVAPWNPPLLT</sequence>
<accession>A0AA88AS91</accession>
<dbReference type="Proteomes" id="UP001187192">
    <property type="component" value="Unassembled WGS sequence"/>
</dbReference>
<comment type="caution">
    <text evidence="2">The sequence shown here is derived from an EMBL/GenBank/DDBJ whole genome shotgun (WGS) entry which is preliminary data.</text>
</comment>
<evidence type="ECO:0000313" key="3">
    <source>
        <dbReference type="Proteomes" id="UP001187192"/>
    </source>
</evidence>
<dbReference type="AlphaFoldDB" id="A0AA88AS91"/>
<proteinExistence type="predicted"/>
<feature type="region of interest" description="Disordered" evidence="1">
    <location>
        <begin position="1"/>
        <end position="25"/>
    </location>
</feature>
<keyword evidence="3" id="KW-1185">Reference proteome</keyword>
<organism evidence="2 3">
    <name type="scientific">Ficus carica</name>
    <name type="common">Common fig</name>
    <dbReference type="NCBI Taxonomy" id="3494"/>
    <lineage>
        <taxon>Eukaryota</taxon>
        <taxon>Viridiplantae</taxon>
        <taxon>Streptophyta</taxon>
        <taxon>Embryophyta</taxon>
        <taxon>Tracheophyta</taxon>
        <taxon>Spermatophyta</taxon>
        <taxon>Magnoliopsida</taxon>
        <taxon>eudicotyledons</taxon>
        <taxon>Gunneridae</taxon>
        <taxon>Pentapetalae</taxon>
        <taxon>rosids</taxon>
        <taxon>fabids</taxon>
        <taxon>Rosales</taxon>
        <taxon>Moraceae</taxon>
        <taxon>Ficeae</taxon>
        <taxon>Ficus</taxon>
    </lineage>
</organism>
<gene>
    <name evidence="2" type="ORF">TIFTF001_015295</name>
</gene>
<name>A0AA88AS91_FICCA</name>
<evidence type="ECO:0000256" key="1">
    <source>
        <dbReference type="SAM" id="MobiDB-lite"/>
    </source>
</evidence>
<reference evidence="2" key="1">
    <citation type="submission" date="2023-07" db="EMBL/GenBank/DDBJ databases">
        <title>draft genome sequence of fig (Ficus carica).</title>
        <authorList>
            <person name="Takahashi T."/>
            <person name="Nishimura K."/>
        </authorList>
    </citation>
    <scope>NUCLEOTIDE SEQUENCE</scope>
</reference>
<dbReference type="EMBL" id="BTGU01000022">
    <property type="protein sequence ID" value="GMN46101.1"/>
    <property type="molecule type" value="Genomic_DNA"/>
</dbReference>
<evidence type="ECO:0000313" key="2">
    <source>
        <dbReference type="EMBL" id="GMN46101.1"/>
    </source>
</evidence>
<protein>
    <submittedName>
        <fullName evidence="2">Uncharacterized protein</fullName>
    </submittedName>
</protein>